<evidence type="ECO:0000259" key="1">
    <source>
        <dbReference type="PROSITE" id="PS51186"/>
    </source>
</evidence>
<dbReference type="GO" id="GO:0016747">
    <property type="term" value="F:acyltransferase activity, transferring groups other than amino-acyl groups"/>
    <property type="evidence" value="ECO:0007669"/>
    <property type="project" value="InterPro"/>
</dbReference>
<feature type="domain" description="N-acetyltransferase" evidence="1">
    <location>
        <begin position="159"/>
        <end position="314"/>
    </location>
</feature>
<evidence type="ECO:0000313" key="3">
    <source>
        <dbReference type="Proteomes" id="UP000187651"/>
    </source>
</evidence>
<protein>
    <submittedName>
        <fullName evidence="2">Protein N-acetyltransferase, RimJ/RimL family</fullName>
    </submittedName>
</protein>
<dbReference type="PROSITE" id="PS51186">
    <property type="entry name" value="GNAT"/>
    <property type="match status" value="1"/>
</dbReference>
<proteinExistence type="predicted"/>
<dbReference type="InterPro" id="IPR000182">
    <property type="entry name" value="GNAT_dom"/>
</dbReference>
<organism evidence="2 3">
    <name type="scientific">Lachnospira pectinoschiza</name>
    <dbReference type="NCBI Taxonomy" id="28052"/>
    <lineage>
        <taxon>Bacteria</taxon>
        <taxon>Bacillati</taxon>
        <taxon>Bacillota</taxon>
        <taxon>Clostridia</taxon>
        <taxon>Lachnospirales</taxon>
        <taxon>Lachnospiraceae</taxon>
        <taxon>Lachnospira</taxon>
    </lineage>
</organism>
<name>A0A1G9SVX6_9FIRM</name>
<sequence length="314" mass="37123">MIENLENIYIYIEDNFNIQFEPDFREMSNWANNVNICINADKELTCYKISGAKLFCENVTNHKLAGIIGKIMDRDVEKSCFISDYDLEDIIRKHDLDLELEDFKQGNILKKTDIGLGMSYYGTARYVLFDVNDLNEEYIQSVFFRSIGKPLEIFTTDRLIVREMCLEDMPEYYKLYESLNECDFVEELYPYEEECEFVKNYIQNMYTFFGYGLWLVFLKETGELIGRVGIENREIDNTTKQEIGYLIGKDYQEQGYAYEACEATIEYARTMLNLDELFACIHRDNFKSIALVEKLGFRIYARDIGEMNLYRLEI</sequence>
<dbReference type="InterPro" id="IPR016181">
    <property type="entry name" value="Acyl_CoA_acyltransferase"/>
</dbReference>
<reference evidence="3" key="1">
    <citation type="submission" date="2016-10" db="EMBL/GenBank/DDBJ databases">
        <authorList>
            <person name="Varghese N."/>
            <person name="Submissions S."/>
        </authorList>
    </citation>
    <scope>NUCLEOTIDE SEQUENCE [LARGE SCALE GENOMIC DNA]</scope>
    <source>
        <strain evidence="3">M83</strain>
    </source>
</reference>
<dbReference type="InterPro" id="IPR051531">
    <property type="entry name" value="N-acetyltransferase"/>
</dbReference>
<dbReference type="RefSeq" id="WP_074520435.1">
    <property type="nucleotide sequence ID" value="NZ_FNHZ01000001.1"/>
</dbReference>
<dbReference type="Gene3D" id="3.40.630.30">
    <property type="match status" value="1"/>
</dbReference>
<keyword evidence="3" id="KW-1185">Reference proteome</keyword>
<accession>A0A1G9SVX6</accession>
<gene>
    <name evidence="2" type="ORF">SAMN05216544_0113</name>
</gene>
<dbReference type="PANTHER" id="PTHR43792">
    <property type="entry name" value="GNAT FAMILY, PUTATIVE (AFU_ORTHOLOGUE AFUA_3G00765)-RELATED-RELATED"/>
    <property type="match status" value="1"/>
</dbReference>
<keyword evidence="2" id="KW-0808">Transferase</keyword>
<dbReference type="SUPFAM" id="SSF55729">
    <property type="entry name" value="Acyl-CoA N-acyltransferases (Nat)"/>
    <property type="match status" value="1"/>
</dbReference>
<dbReference type="Pfam" id="PF13302">
    <property type="entry name" value="Acetyltransf_3"/>
    <property type="match status" value="1"/>
</dbReference>
<dbReference type="AlphaFoldDB" id="A0A1G9SVX6"/>
<dbReference type="PANTHER" id="PTHR43792:SF1">
    <property type="entry name" value="N-ACETYLTRANSFERASE DOMAIN-CONTAINING PROTEIN"/>
    <property type="match status" value="1"/>
</dbReference>
<evidence type="ECO:0000313" key="2">
    <source>
        <dbReference type="EMBL" id="SDM39572.1"/>
    </source>
</evidence>
<dbReference type="OrthoDB" id="9798081at2"/>
<dbReference type="Proteomes" id="UP000187651">
    <property type="component" value="Unassembled WGS sequence"/>
</dbReference>
<dbReference type="EMBL" id="FNHZ01000001">
    <property type="protein sequence ID" value="SDM39572.1"/>
    <property type="molecule type" value="Genomic_DNA"/>
</dbReference>